<dbReference type="HOGENOM" id="CLU_750101_0_0_1"/>
<organism evidence="1 2">
    <name type="scientific">Dactylellina haptotyla (strain CBS 200.50)</name>
    <name type="common">Nematode-trapping fungus</name>
    <name type="synonym">Monacrosporium haptotylum</name>
    <dbReference type="NCBI Taxonomy" id="1284197"/>
    <lineage>
        <taxon>Eukaryota</taxon>
        <taxon>Fungi</taxon>
        <taxon>Dikarya</taxon>
        <taxon>Ascomycota</taxon>
        <taxon>Pezizomycotina</taxon>
        <taxon>Orbiliomycetes</taxon>
        <taxon>Orbiliales</taxon>
        <taxon>Orbiliaceae</taxon>
        <taxon>Dactylellina</taxon>
    </lineage>
</organism>
<protein>
    <submittedName>
        <fullName evidence="1">Uncharacterized protein</fullName>
    </submittedName>
</protein>
<dbReference type="AlphaFoldDB" id="S8A3D5"/>
<accession>S8A3D5</accession>
<evidence type="ECO:0000313" key="2">
    <source>
        <dbReference type="Proteomes" id="UP000015100"/>
    </source>
</evidence>
<comment type="caution">
    <text evidence="1">The sequence shown here is derived from an EMBL/GenBank/DDBJ whole genome shotgun (WGS) entry which is preliminary data.</text>
</comment>
<sequence>MGAKGAAERVVYWAAYEVEGFMKCGTAEGPPCTIAPGCSGNGGQRCTFGEFVRYTWAPFEAETEHDRRDCRDLPSSSEKEPRTAIQHYNDILRWYDLTAEKPSDRIKPNLLTKNVDHARTLPGSSNWYELLQRSTGPIKLVKEEIFKWEETARVKFRKAAEEEWVASIKLITPGISDEEVQKNLKDNEVNIDEDTQKGLDKEKKHLFGKQLPIIQKAEDAIKGVLYLRGVDFEAYRLGKDGTLLMDLEKIMNNEEQFKRVKLETRTPDAKSTAGFGNSGRYVDLDKTIEKYISRGGTFSEDEMRKMFLDAHNQRLLPRPDPKTGEIKASQYSTHLETFLSAEKAAQVLNCADIKIDIMRKRSLEGHERR</sequence>
<reference evidence="2" key="2">
    <citation type="submission" date="2013-04" db="EMBL/GenBank/DDBJ databases">
        <title>Genomic mechanisms accounting for the adaptation to parasitism in nematode-trapping fungi.</title>
        <authorList>
            <person name="Ahren D.G."/>
        </authorList>
    </citation>
    <scope>NUCLEOTIDE SEQUENCE [LARGE SCALE GENOMIC DNA]</scope>
    <source>
        <strain evidence="2">CBS 200.50</strain>
    </source>
</reference>
<gene>
    <name evidence="1" type="ORF">H072_10909</name>
</gene>
<dbReference type="EMBL" id="AQGS01001087">
    <property type="protein sequence ID" value="EPS35661.1"/>
    <property type="molecule type" value="Genomic_DNA"/>
</dbReference>
<name>S8A3D5_DACHA</name>
<evidence type="ECO:0000313" key="1">
    <source>
        <dbReference type="EMBL" id="EPS35661.1"/>
    </source>
</evidence>
<proteinExistence type="predicted"/>
<keyword evidence="2" id="KW-1185">Reference proteome</keyword>
<reference evidence="1 2" key="1">
    <citation type="journal article" date="2013" name="PLoS Genet.">
        <title>Genomic mechanisms accounting for the adaptation to parasitism in nematode-trapping fungi.</title>
        <authorList>
            <person name="Meerupati T."/>
            <person name="Andersson K.M."/>
            <person name="Friman E."/>
            <person name="Kumar D."/>
            <person name="Tunlid A."/>
            <person name="Ahren D."/>
        </authorList>
    </citation>
    <scope>NUCLEOTIDE SEQUENCE [LARGE SCALE GENOMIC DNA]</scope>
    <source>
        <strain evidence="1 2">CBS 200.50</strain>
    </source>
</reference>
<dbReference type="OrthoDB" id="5369969at2759"/>
<dbReference type="Proteomes" id="UP000015100">
    <property type="component" value="Unassembled WGS sequence"/>
</dbReference>